<dbReference type="Proteomes" id="UP001216139">
    <property type="component" value="Chromosome"/>
</dbReference>
<dbReference type="Gene3D" id="2.60.120.600">
    <property type="entry name" value="Domain of unknown function DUF1214, C-terminal domain"/>
    <property type="match status" value="1"/>
</dbReference>
<evidence type="ECO:0000259" key="1">
    <source>
        <dbReference type="Pfam" id="PF06742"/>
    </source>
</evidence>
<evidence type="ECO:0000313" key="3">
    <source>
        <dbReference type="EMBL" id="WCT12283.1"/>
    </source>
</evidence>
<dbReference type="InterPro" id="IPR037049">
    <property type="entry name" value="DUF1214_C_sf"/>
</dbReference>
<proteinExistence type="predicted"/>
<dbReference type="RefSeq" id="WP_273630542.1">
    <property type="nucleotide sequence ID" value="NZ_CP117167.1"/>
</dbReference>
<name>A0ABY7T7S1_9SPHI</name>
<dbReference type="Gene3D" id="2.60.40.1610">
    <property type="entry name" value="Domain of unknown function DUF1254"/>
    <property type="match status" value="1"/>
</dbReference>
<sequence>MKRIIFNLVATLFFIGVLPAGYAQNNESSTNKLSDLSKTTFKPADIKEQLIYQRGIEAAIWGLPAVNYELMLQEMLNKTSGKQNEIIYWSRPVDWHNQTLTPNPDAIYFMVFFNTKNVGPLVIDVPPADGGSSFAGNIDNVFQMPLEDAGPYGADKGKGGKYLILPPGYKQKAPVGYIVLPADTYEGYALLRSNLLSHSDADITKARNYGKRLKVYPLSKAGQEDKTKFTDANGVLYDATIQYDATFFQSLNRIIQGQPWLTRDKGMIDQLKAIGIEKGKPFNPDTRTTDILNAAAKGALAYIEVMYDAGFPRLNPDAHWAIPAMPDLIKAGSSGYIETDMYPVDARGLTYALGYVGIKRLGTAQIYLISGKDKESNALSGAETYRLHVPANVPTKQYWSATVYDRATHALIKNLSRASCASNDKAVQVNNDGSVDVYFGPKAPAGKEANWIPTNPDGKFEVLFRLYGPEKPLFEKTWKLGDIVKL</sequence>
<dbReference type="EMBL" id="CP117167">
    <property type="protein sequence ID" value="WCT12283.1"/>
    <property type="molecule type" value="Genomic_DNA"/>
</dbReference>
<dbReference type="Pfam" id="PF06742">
    <property type="entry name" value="DUF1214"/>
    <property type="match status" value="1"/>
</dbReference>
<dbReference type="InterPro" id="IPR037050">
    <property type="entry name" value="DUF1254_sf"/>
</dbReference>
<evidence type="ECO:0000313" key="4">
    <source>
        <dbReference type="Proteomes" id="UP001216139"/>
    </source>
</evidence>
<keyword evidence="4" id="KW-1185">Reference proteome</keyword>
<dbReference type="Pfam" id="PF06863">
    <property type="entry name" value="DUF1254"/>
    <property type="match status" value="1"/>
</dbReference>
<feature type="domain" description="DUF1254" evidence="2">
    <location>
        <begin position="84"/>
        <end position="217"/>
    </location>
</feature>
<dbReference type="PANTHER" id="PTHR36509:SF3">
    <property type="entry name" value="SIGNAL PEPTIDE PROTEIN"/>
    <property type="match status" value="1"/>
</dbReference>
<dbReference type="SUPFAM" id="SSF160935">
    <property type="entry name" value="VPA0735-like"/>
    <property type="match status" value="1"/>
</dbReference>
<dbReference type="InterPro" id="IPR010621">
    <property type="entry name" value="DUF1214"/>
</dbReference>
<protein>
    <submittedName>
        <fullName evidence="3">DUF1254 domain-containing protein</fullName>
    </submittedName>
</protein>
<gene>
    <name evidence="3" type="ORF">PQO05_26525</name>
</gene>
<dbReference type="Gene3D" id="1.10.3360.10">
    <property type="entry name" value="VPA0735-like domain"/>
    <property type="match status" value="1"/>
</dbReference>
<reference evidence="3 4" key="1">
    <citation type="submission" date="2023-02" db="EMBL/GenBank/DDBJ databases">
        <title>Genome sequence of Mucilaginibacter jinjuensis strain KACC 16571.</title>
        <authorList>
            <person name="Kim S."/>
            <person name="Heo J."/>
            <person name="Kwon S.-W."/>
        </authorList>
    </citation>
    <scope>NUCLEOTIDE SEQUENCE [LARGE SCALE GENOMIC DNA]</scope>
    <source>
        <strain evidence="3 4">KACC 16571</strain>
    </source>
</reference>
<dbReference type="PANTHER" id="PTHR36509">
    <property type="entry name" value="BLL3101 PROTEIN"/>
    <property type="match status" value="1"/>
</dbReference>
<organism evidence="3 4">
    <name type="scientific">Mucilaginibacter jinjuensis</name>
    <dbReference type="NCBI Taxonomy" id="1176721"/>
    <lineage>
        <taxon>Bacteria</taxon>
        <taxon>Pseudomonadati</taxon>
        <taxon>Bacteroidota</taxon>
        <taxon>Sphingobacteriia</taxon>
        <taxon>Sphingobacteriales</taxon>
        <taxon>Sphingobacteriaceae</taxon>
        <taxon>Mucilaginibacter</taxon>
    </lineage>
</organism>
<evidence type="ECO:0000259" key="2">
    <source>
        <dbReference type="Pfam" id="PF06863"/>
    </source>
</evidence>
<feature type="domain" description="DUF1214" evidence="1">
    <location>
        <begin position="365"/>
        <end position="471"/>
    </location>
</feature>
<accession>A0ABY7T7S1</accession>
<dbReference type="InterPro" id="IPR010679">
    <property type="entry name" value="DUF1254"/>
</dbReference>